<reference evidence="1 2" key="1">
    <citation type="submission" date="2020-03" db="EMBL/GenBank/DDBJ databases">
        <title>Genomic Encyclopedia of Type Strains, Phase IV (KMG-IV): sequencing the most valuable type-strain genomes for metagenomic binning, comparative biology and taxonomic classification.</title>
        <authorList>
            <person name="Goeker M."/>
        </authorList>
    </citation>
    <scope>NUCLEOTIDE SEQUENCE [LARGE SCALE GENOMIC DNA]</scope>
    <source>
        <strain evidence="1 2">DSM 105722</strain>
    </source>
</reference>
<evidence type="ECO:0000313" key="1">
    <source>
        <dbReference type="EMBL" id="NJC18499.1"/>
    </source>
</evidence>
<sequence length="141" mass="16008">MRAYVFILMAITGTMLMSCHDTTEGYLKTDSARYVPDTMEIRLQLDETLDAYRMHNMAPWVSPKLQGVIGTSPIEFEVVEVEATEGGNAELFRHLVNVRGGGRMEFPLISDITPGRYRVSLRVFNEGYSHIVKDVFTFIVK</sequence>
<organism evidence="1 2">
    <name type="scientific">Butyricimonas paravirosa</name>
    <dbReference type="NCBI Taxonomy" id="1472417"/>
    <lineage>
        <taxon>Bacteria</taxon>
        <taxon>Pseudomonadati</taxon>
        <taxon>Bacteroidota</taxon>
        <taxon>Bacteroidia</taxon>
        <taxon>Bacteroidales</taxon>
        <taxon>Odoribacteraceae</taxon>
        <taxon>Butyricimonas</taxon>
    </lineage>
</organism>
<dbReference type="Proteomes" id="UP000576368">
    <property type="component" value="Unassembled WGS sequence"/>
</dbReference>
<dbReference type="PROSITE" id="PS51257">
    <property type="entry name" value="PROKAR_LIPOPROTEIN"/>
    <property type="match status" value="1"/>
</dbReference>
<name>A0A7X5YC87_9BACT</name>
<evidence type="ECO:0000313" key="2">
    <source>
        <dbReference type="Proteomes" id="UP000576368"/>
    </source>
</evidence>
<dbReference type="RefSeq" id="WP_229128322.1">
    <property type="nucleotide sequence ID" value="NZ_BMPA01000007.1"/>
</dbReference>
<gene>
    <name evidence="1" type="ORF">GGR15_002126</name>
</gene>
<dbReference type="GeneID" id="86890071"/>
<dbReference type="EMBL" id="JAATLI010000007">
    <property type="protein sequence ID" value="NJC18499.1"/>
    <property type="molecule type" value="Genomic_DNA"/>
</dbReference>
<proteinExistence type="predicted"/>
<accession>A0A7X5YC87</accession>
<comment type="caution">
    <text evidence="1">The sequence shown here is derived from an EMBL/GenBank/DDBJ whole genome shotgun (WGS) entry which is preliminary data.</text>
</comment>
<protein>
    <recommendedName>
        <fullName evidence="3">DUF4625 domain-containing protein</fullName>
    </recommendedName>
</protein>
<dbReference type="AlphaFoldDB" id="A0A7X5YC87"/>
<evidence type="ECO:0008006" key="3">
    <source>
        <dbReference type="Google" id="ProtNLM"/>
    </source>
</evidence>